<proteinExistence type="predicted"/>
<dbReference type="GO" id="GO:0004674">
    <property type="term" value="F:protein serine/threonine kinase activity"/>
    <property type="evidence" value="ECO:0007669"/>
    <property type="project" value="UniProtKB-KW"/>
</dbReference>
<feature type="domain" description="Protein kinase" evidence="1">
    <location>
        <begin position="29"/>
        <end position="307"/>
    </location>
</feature>
<evidence type="ECO:0000259" key="1">
    <source>
        <dbReference type="PROSITE" id="PS50011"/>
    </source>
</evidence>
<dbReference type="OrthoDB" id="9788659at2"/>
<dbReference type="SUPFAM" id="SSF56112">
    <property type="entry name" value="Protein kinase-like (PK-like)"/>
    <property type="match status" value="1"/>
</dbReference>
<dbReference type="Gene3D" id="1.10.510.10">
    <property type="entry name" value="Transferase(Phosphotransferase) domain 1"/>
    <property type="match status" value="1"/>
</dbReference>
<dbReference type="AlphaFoldDB" id="A0A3P3TX07"/>
<dbReference type="Pfam" id="PF00069">
    <property type="entry name" value="Pkinase"/>
    <property type="match status" value="1"/>
</dbReference>
<evidence type="ECO:0000313" key="3">
    <source>
        <dbReference type="Proteomes" id="UP000267017"/>
    </source>
</evidence>
<keyword evidence="2" id="KW-0808">Transferase</keyword>
<dbReference type="GO" id="GO:0005737">
    <property type="term" value="C:cytoplasm"/>
    <property type="evidence" value="ECO:0007669"/>
    <property type="project" value="TreeGrafter"/>
</dbReference>
<organism evidence="2 3">
    <name type="scientific">Paenibacillus oralis</name>
    <dbReference type="NCBI Taxonomy" id="2490856"/>
    <lineage>
        <taxon>Bacteria</taxon>
        <taxon>Bacillati</taxon>
        <taxon>Bacillota</taxon>
        <taxon>Bacilli</taxon>
        <taxon>Bacillales</taxon>
        <taxon>Paenibacillaceae</taxon>
        <taxon>Paenibacillus</taxon>
    </lineage>
</organism>
<dbReference type="CDD" id="cd14014">
    <property type="entry name" value="STKc_PknB_like"/>
    <property type="match status" value="1"/>
</dbReference>
<dbReference type="InterPro" id="IPR053235">
    <property type="entry name" value="Ser_Thr_kinase"/>
</dbReference>
<dbReference type="Proteomes" id="UP000267017">
    <property type="component" value="Unassembled WGS sequence"/>
</dbReference>
<keyword evidence="3" id="KW-1185">Reference proteome</keyword>
<dbReference type="SMART" id="SM00220">
    <property type="entry name" value="S_TKc"/>
    <property type="match status" value="1"/>
</dbReference>
<comment type="caution">
    <text evidence="2">The sequence shown here is derived from an EMBL/GenBank/DDBJ whole genome shotgun (WGS) entry which is preliminary data.</text>
</comment>
<dbReference type="EMBL" id="RRCN01000001">
    <property type="protein sequence ID" value="RRJ61909.1"/>
    <property type="molecule type" value="Genomic_DNA"/>
</dbReference>
<sequence length="314" mass="35557">MNRDQMLGLELKRNARIGGQGEASSRSQYRIRKVLSVSELAVVYAARNETDGSRCVVKEFCPGRFVYRSKDGSTLRRKAGTAADKYAVLWSAFQQEGALLEKLEHPGIVRCLDRFEQNGTAYIVMEYCEGVTLDKYIAANKAAITPRFFYETILPLIDTLDYLHRFGIIHRDLKPGNLMISSGGACRLLDFGSAAATGETQERRPILTTAGYSPLELYSEQSRQGPESDIYSLAAVLYFCCRGQAPTDVRKRLFEERQELAGAEMKRAWPFLSRAVERGLAVSADKRRVSLNRFKAAIRLEHRLSWLNRRGYKY</sequence>
<keyword evidence="2" id="KW-0723">Serine/threonine-protein kinase</keyword>
<reference evidence="2 3" key="1">
    <citation type="submission" date="2018-11" db="EMBL/GenBank/DDBJ databases">
        <title>Genome sequencing of Paenibacillus sp. KCOM 3021 (= ChDC PVNT-B20).</title>
        <authorList>
            <person name="Kook J.-K."/>
            <person name="Park S.-N."/>
            <person name="Lim Y.K."/>
        </authorList>
    </citation>
    <scope>NUCLEOTIDE SEQUENCE [LARGE SCALE GENOMIC DNA]</scope>
    <source>
        <strain evidence="2 3">KCOM 3021</strain>
    </source>
</reference>
<protein>
    <submittedName>
        <fullName evidence="2">Serine/threonine protein kinase</fullName>
    </submittedName>
</protein>
<dbReference type="InterPro" id="IPR011009">
    <property type="entry name" value="Kinase-like_dom_sf"/>
</dbReference>
<dbReference type="PROSITE" id="PS50011">
    <property type="entry name" value="PROTEIN_KINASE_DOM"/>
    <property type="match status" value="1"/>
</dbReference>
<accession>A0A3P3TX07</accession>
<dbReference type="PROSITE" id="PS00108">
    <property type="entry name" value="PROTEIN_KINASE_ST"/>
    <property type="match status" value="1"/>
</dbReference>
<dbReference type="PANTHER" id="PTHR24361:SF613">
    <property type="entry name" value="NUCLEAR RECEPTOR-BINDING PROTEIN-RELATED"/>
    <property type="match status" value="1"/>
</dbReference>
<dbReference type="GO" id="GO:0005524">
    <property type="term" value="F:ATP binding"/>
    <property type="evidence" value="ECO:0007669"/>
    <property type="project" value="InterPro"/>
</dbReference>
<dbReference type="InterPro" id="IPR008271">
    <property type="entry name" value="Ser/Thr_kinase_AS"/>
</dbReference>
<keyword evidence="2" id="KW-0418">Kinase</keyword>
<evidence type="ECO:0000313" key="2">
    <source>
        <dbReference type="EMBL" id="RRJ61909.1"/>
    </source>
</evidence>
<gene>
    <name evidence="2" type="ORF">EHV15_02165</name>
</gene>
<dbReference type="InterPro" id="IPR000719">
    <property type="entry name" value="Prot_kinase_dom"/>
</dbReference>
<name>A0A3P3TX07_9BACL</name>
<dbReference type="PANTHER" id="PTHR24361">
    <property type="entry name" value="MITOGEN-ACTIVATED KINASE KINASE KINASE"/>
    <property type="match status" value="1"/>
</dbReference>